<dbReference type="Proteomes" id="UP001199106">
    <property type="component" value="Unassembled WGS sequence"/>
</dbReference>
<proteinExistence type="inferred from homology"/>
<evidence type="ECO:0000313" key="7">
    <source>
        <dbReference type="Proteomes" id="UP001199106"/>
    </source>
</evidence>
<keyword evidence="3" id="KW-0436">Ligase</keyword>
<dbReference type="PANTHER" id="PTHR24096">
    <property type="entry name" value="LONG-CHAIN-FATTY-ACID--COA LIGASE"/>
    <property type="match status" value="1"/>
</dbReference>
<evidence type="ECO:0000259" key="4">
    <source>
        <dbReference type="Pfam" id="PF00501"/>
    </source>
</evidence>
<dbReference type="Gene3D" id="3.30.300.30">
    <property type="match status" value="1"/>
</dbReference>
<evidence type="ECO:0000256" key="2">
    <source>
        <dbReference type="ARBA" id="ARBA00006432"/>
    </source>
</evidence>
<evidence type="ECO:0008006" key="8">
    <source>
        <dbReference type="Google" id="ProtNLM"/>
    </source>
</evidence>
<sequence>MSTYVEKTPTGTIYRAAKDYPIPNLDVLSLLFDSAHSYAQPHTPLHISAANPHLALTKSRCRDFTQSTSAALRKHFNIGADGPGRDVVSVVSTGHYLLPVLAYGVIGAGGVFSAACRFQDFSNLSIHSGHYDQSPEDAGWGAGGGRRVVVMGEGKEWGLWVVGSDGRPESRNLVDEGDRLEWRRITDKKALEDSLVVLIYSSGTTGLPKGVKLSHRNLVSQAVTSGDMMKSWIKEKRPDFKYRTIAHLPTAHIAGIQGYLINPFYIGGTVYWMPKFDFQQFLDYNAKYRITFFFTVPPIYLLIAKSPLATTQFASLEIAISGAAPLGKDLQHAASQKLGGPECFIDQTWGLSETTGSTTIMPLGTHDDTGSVAMLIPNMRARLVDDHGADVEPGSAGEVLVKGPVVCTGYYHNADADKEAFTHDGWFRTGDIAEFRNGMFYVVDRKKELIKYKGLQVAPAELEAVLLSHPGILDAAVIGVQTDDGTNEVPRAYVVVGDGGKTSKEDVMGYVKERVAGYKQLRGGVFFLDEIPKSPAGKILRKDLRVLAERERRGAKL</sequence>
<gene>
    <name evidence="6" type="ORF">G6011_08036</name>
</gene>
<feature type="domain" description="AMP-dependent synthetase/ligase" evidence="4">
    <location>
        <begin position="169"/>
        <end position="411"/>
    </location>
</feature>
<comment type="caution">
    <text evidence="6">The sequence shown here is derived from an EMBL/GenBank/DDBJ whole genome shotgun (WGS) entry which is preliminary data.</text>
</comment>
<dbReference type="Pfam" id="PF13193">
    <property type="entry name" value="AMP-binding_C"/>
    <property type="match status" value="1"/>
</dbReference>
<dbReference type="FunFam" id="3.30.300.30:FF:000007">
    <property type="entry name" value="4-coumarate--CoA ligase 2"/>
    <property type="match status" value="1"/>
</dbReference>
<organism evidence="6 7">
    <name type="scientific">Alternaria panax</name>
    <dbReference type="NCBI Taxonomy" id="48097"/>
    <lineage>
        <taxon>Eukaryota</taxon>
        <taxon>Fungi</taxon>
        <taxon>Dikarya</taxon>
        <taxon>Ascomycota</taxon>
        <taxon>Pezizomycotina</taxon>
        <taxon>Dothideomycetes</taxon>
        <taxon>Pleosporomycetidae</taxon>
        <taxon>Pleosporales</taxon>
        <taxon>Pleosporineae</taxon>
        <taxon>Pleosporaceae</taxon>
        <taxon>Alternaria</taxon>
        <taxon>Alternaria sect. Panax</taxon>
    </lineage>
</organism>
<dbReference type="InterPro" id="IPR020845">
    <property type="entry name" value="AMP-binding_CS"/>
</dbReference>
<evidence type="ECO:0000256" key="1">
    <source>
        <dbReference type="ARBA" id="ARBA00004685"/>
    </source>
</evidence>
<evidence type="ECO:0000256" key="3">
    <source>
        <dbReference type="ARBA" id="ARBA00022598"/>
    </source>
</evidence>
<dbReference type="InterPro" id="IPR042099">
    <property type="entry name" value="ANL_N_sf"/>
</dbReference>
<dbReference type="GO" id="GO:0019748">
    <property type="term" value="P:secondary metabolic process"/>
    <property type="evidence" value="ECO:0007669"/>
    <property type="project" value="TreeGrafter"/>
</dbReference>
<accession>A0AAD4F975</accession>
<protein>
    <recommendedName>
        <fullName evidence="8">4-coumarate-CoA ligase-like protein</fullName>
    </recommendedName>
</protein>
<dbReference type="EMBL" id="JAANER010000011">
    <property type="protein sequence ID" value="KAG9185492.1"/>
    <property type="molecule type" value="Genomic_DNA"/>
</dbReference>
<dbReference type="SUPFAM" id="SSF56801">
    <property type="entry name" value="Acetyl-CoA synthetase-like"/>
    <property type="match status" value="1"/>
</dbReference>
<dbReference type="InterPro" id="IPR025110">
    <property type="entry name" value="AMP-bd_C"/>
</dbReference>
<feature type="domain" description="AMP-binding enzyme C-terminal" evidence="5">
    <location>
        <begin position="461"/>
        <end position="538"/>
    </location>
</feature>
<dbReference type="Pfam" id="PF00501">
    <property type="entry name" value="AMP-binding"/>
    <property type="match status" value="1"/>
</dbReference>
<dbReference type="InterPro" id="IPR045851">
    <property type="entry name" value="AMP-bd_C_sf"/>
</dbReference>
<dbReference type="AlphaFoldDB" id="A0AAD4F975"/>
<dbReference type="PROSITE" id="PS00455">
    <property type="entry name" value="AMP_BINDING"/>
    <property type="match status" value="1"/>
</dbReference>
<dbReference type="InterPro" id="IPR000873">
    <property type="entry name" value="AMP-dep_synth/lig_dom"/>
</dbReference>
<evidence type="ECO:0000259" key="5">
    <source>
        <dbReference type="Pfam" id="PF13193"/>
    </source>
</evidence>
<comment type="similarity">
    <text evidence="2">Belongs to the ATP-dependent AMP-binding enzyme family.</text>
</comment>
<keyword evidence="7" id="KW-1185">Reference proteome</keyword>
<reference evidence="6" key="1">
    <citation type="submission" date="2021-07" db="EMBL/GenBank/DDBJ databases">
        <title>Genome Resource of American Ginseng Black Spot Pathogen Alternaria panax.</title>
        <authorList>
            <person name="Qiu C."/>
            <person name="Wang W."/>
            <person name="Liu Z."/>
        </authorList>
    </citation>
    <scope>NUCLEOTIDE SEQUENCE</scope>
    <source>
        <strain evidence="6">BNCC115425</strain>
    </source>
</reference>
<dbReference type="PANTHER" id="PTHR24096:SF149">
    <property type="entry name" value="AMP-BINDING DOMAIN-CONTAINING PROTEIN-RELATED"/>
    <property type="match status" value="1"/>
</dbReference>
<name>A0AAD4F975_9PLEO</name>
<dbReference type="GO" id="GO:0016405">
    <property type="term" value="F:CoA-ligase activity"/>
    <property type="evidence" value="ECO:0007669"/>
    <property type="project" value="TreeGrafter"/>
</dbReference>
<dbReference type="Gene3D" id="3.40.50.12780">
    <property type="entry name" value="N-terminal domain of ligase-like"/>
    <property type="match status" value="1"/>
</dbReference>
<comment type="pathway">
    <text evidence="1">Mycotoxin biosynthesis.</text>
</comment>
<evidence type="ECO:0000313" key="6">
    <source>
        <dbReference type="EMBL" id="KAG9185492.1"/>
    </source>
</evidence>